<feature type="domain" description="Ubiquitin-like" evidence="3">
    <location>
        <begin position="4"/>
        <end position="76"/>
    </location>
</feature>
<evidence type="ECO:0000313" key="4">
    <source>
        <dbReference type="EMBL" id="KAJ1978510.1"/>
    </source>
</evidence>
<dbReference type="Gene3D" id="1.10.8.10">
    <property type="entry name" value="DNA helicase RuvA subunit, C-terminal domain"/>
    <property type="match status" value="1"/>
</dbReference>
<dbReference type="InterPro" id="IPR015496">
    <property type="entry name" value="Ubiquilin"/>
</dbReference>
<feature type="region of interest" description="Disordered" evidence="1">
    <location>
        <begin position="77"/>
        <end position="151"/>
    </location>
</feature>
<feature type="compositionally biased region" description="Gly residues" evidence="1">
    <location>
        <begin position="133"/>
        <end position="145"/>
    </location>
</feature>
<dbReference type="InterPro" id="IPR015940">
    <property type="entry name" value="UBA"/>
</dbReference>
<dbReference type="GO" id="GO:0031593">
    <property type="term" value="F:polyubiquitin modification-dependent protein binding"/>
    <property type="evidence" value="ECO:0007669"/>
    <property type="project" value="TreeGrafter"/>
</dbReference>
<name>A0A9W8EDE0_9FUNG</name>
<organism evidence="4 5">
    <name type="scientific">Dimargaris verticillata</name>
    <dbReference type="NCBI Taxonomy" id="2761393"/>
    <lineage>
        <taxon>Eukaryota</taxon>
        <taxon>Fungi</taxon>
        <taxon>Fungi incertae sedis</taxon>
        <taxon>Zoopagomycota</taxon>
        <taxon>Kickxellomycotina</taxon>
        <taxon>Dimargaritomycetes</taxon>
        <taxon>Dimargaritales</taxon>
        <taxon>Dimargaritaceae</taxon>
        <taxon>Dimargaris</taxon>
    </lineage>
</organism>
<dbReference type="OrthoDB" id="267397at2759"/>
<dbReference type="SUPFAM" id="SSF54236">
    <property type="entry name" value="Ubiquitin-like"/>
    <property type="match status" value="1"/>
</dbReference>
<dbReference type="AlphaFoldDB" id="A0A9W8EDE0"/>
<feature type="compositionally biased region" description="Low complexity" evidence="1">
    <location>
        <begin position="110"/>
        <end position="124"/>
    </location>
</feature>
<reference evidence="4" key="1">
    <citation type="submission" date="2022-07" db="EMBL/GenBank/DDBJ databases">
        <title>Phylogenomic reconstructions and comparative analyses of Kickxellomycotina fungi.</title>
        <authorList>
            <person name="Reynolds N.K."/>
            <person name="Stajich J.E."/>
            <person name="Barry K."/>
            <person name="Grigoriev I.V."/>
            <person name="Crous P."/>
            <person name="Smith M.E."/>
        </authorList>
    </citation>
    <scope>NUCLEOTIDE SEQUENCE</scope>
    <source>
        <strain evidence="4">RSA 567</strain>
    </source>
</reference>
<comment type="caution">
    <text evidence="4">The sequence shown here is derived from an EMBL/GenBank/DDBJ whole genome shotgun (WGS) entry which is preliminary data.</text>
</comment>
<evidence type="ECO:0000256" key="1">
    <source>
        <dbReference type="SAM" id="MobiDB-lite"/>
    </source>
</evidence>
<dbReference type="SMART" id="SM00727">
    <property type="entry name" value="STI1"/>
    <property type="match status" value="2"/>
</dbReference>
<dbReference type="Gene3D" id="3.10.20.90">
    <property type="entry name" value="Phosphatidylinositol 3-kinase Catalytic Subunit, Chain A, domain 1"/>
    <property type="match status" value="1"/>
</dbReference>
<dbReference type="InterPro" id="IPR006636">
    <property type="entry name" value="STI1_HS-bd"/>
</dbReference>
<dbReference type="Proteomes" id="UP001151582">
    <property type="component" value="Unassembled WGS sequence"/>
</dbReference>
<dbReference type="FunFam" id="1.10.8.10:FF:000079">
    <property type="entry name" value="Ubiquitin family protein"/>
    <property type="match status" value="1"/>
</dbReference>
<keyword evidence="5" id="KW-1185">Reference proteome</keyword>
<feature type="domain" description="UBA" evidence="2">
    <location>
        <begin position="354"/>
        <end position="399"/>
    </location>
</feature>
<dbReference type="SMART" id="SM00213">
    <property type="entry name" value="UBQ"/>
    <property type="match status" value="1"/>
</dbReference>
<feature type="compositionally biased region" description="Low complexity" evidence="1">
    <location>
        <begin position="89"/>
        <end position="103"/>
    </location>
</feature>
<dbReference type="EMBL" id="JANBQB010000272">
    <property type="protein sequence ID" value="KAJ1978510.1"/>
    <property type="molecule type" value="Genomic_DNA"/>
</dbReference>
<dbReference type="PANTHER" id="PTHR10677">
    <property type="entry name" value="UBIQUILIN"/>
    <property type="match status" value="1"/>
</dbReference>
<feature type="region of interest" description="Disordered" evidence="1">
    <location>
        <begin position="227"/>
        <end position="297"/>
    </location>
</feature>
<dbReference type="GO" id="GO:0006511">
    <property type="term" value="P:ubiquitin-dependent protein catabolic process"/>
    <property type="evidence" value="ECO:0007669"/>
    <property type="project" value="TreeGrafter"/>
</dbReference>
<dbReference type="InterPro" id="IPR029071">
    <property type="entry name" value="Ubiquitin-like_domsf"/>
</dbReference>
<dbReference type="GO" id="GO:0005829">
    <property type="term" value="C:cytosol"/>
    <property type="evidence" value="ECO:0007669"/>
    <property type="project" value="TreeGrafter"/>
</dbReference>
<evidence type="ECO:0000313" key="5">
    <source>
        <dbReference type="Proteomes" id="UP001151582"/>
    </source>
</evidence>
<accession>A0A9W8EDE0</accession>
<feature type="compositionally biased region" description="Polar residues" evidence="1">
    <location>
        <begin position="250"/>
        <end position="266"/>
    </location>
</feature>
<dbReference type="SMART" id="SM00165">
    <property type="entry name" value="UBA"/>
    <property type="match status" value="1"/>
</dbReference>
<evidence type="ECO:0000259" key="3">
    <source>
        <dbReference type="PROSITE" id="PS50053"/>
    </source>
</evidence>
<sequence>MPEVTITIRYKARHKHTVSVDPEQTTVQALKDQIAEPTETPVELQRLIFMGNVLKDEETLQNYSVQDGSTIQLFRRGAPAAQPATNQGSTAAATDRSASATSPGTGGGDTPTPTTTATSPPDAALPNPFAGSGASGLGGAGGGMPGMMNNPMFQEAMQGMMSNPSFQQSMQNMMSNPRMLELMAASNPQMASMMTPQMRQMFQNPEVMRTLMDPNFIRGMMTLQSAMGGGAGGQQQSPAGGLYNPWASPASPSGATTTNRTNSESQPAGAAPDGESTDSATNPTSPPAGLQNNPFLGLFNPGLAGGMGGGEANAPGAANPAAANELLQQLMGAYGMGAGAGSTGLSAGEANSNEPPEHRYQVQLQQLNEMGFYDASKNIRALLATNGNVDAAIEYLLSNL</sequence>
<dbReference type="Pfam" id="PF00627">
    <property type="entry name" value="UBA"/>
    <property type="match status" value="1"/>
</dbReference>
<dbReference type="SUPFAM" id="SSF46934">
    <property type="entry name" value="UBA-like"/>
    <property type="match status" value="1"/>
</dbReference>
<dbReference type="PROSITE" id="PS50030">
    <property type="entry name" value="UBA"/>
    <property type="match status" value="1"/>
</dbReference>
<protein>
    <submittedName>
        <fullName evidence="4">Uncharacterized protein</fullName>
    </submittedName>
</protein>
<dbReference type="PROSITE" id="PS50053">
    <property type="entry name" value="UBIQUITIN_2"/>
    <property type="match status" value="1"/>
</dbReference>
<dbReference type="CDD" id="cd14399">
    <property type="entry name" value="UBA_PLICs"/>
    <property type="match status" value="1"/>
</dbReference>
<dbReference type="InterPro" id="IPR000626">
    <property type="entry name" value="Ubiquitin-like_dom"/>
</dbReference>
<evidence type="ECO:0000259" key="2">
    <source>
        <dbReference type="PROSITE" id="PS50030"/>
    </source>
</evidence>
<dbReference type="InterPro" id="IPR009060">
    <property type="entry name" value="UBA-like_sf"/>
</dbReference>
<dbReference type="PANTHER" id="PTHR10677:SF3">
    <property type="entry name" value="FI07626P-RELATED"/>
    <property type="match status" value="1"/>
</dbReference>
<dbReference type="Pfam" id="PF00240">
    <property type="entry name" value="ubiquitin"/>
    <property type="match status" value="1"/>
</dbReference>
<proteinExistence type="predicted"/>
<gene>
    <name evidence="4" type="ORF">H4R34_003180</name>
</gene>
<dbReference type="Pfam" id="PF23195">
    <property type="entry name" value="UBQLN1"/>
    <property type="match status" value="1"/>
</dbReference>